<dbReference type="InterPro" id="IPR002104">
    <property type="entry name" value="Integrase_catalytic"/>
</dbReference>
<dbReference type="PANTHER" id="PTHR30349:SF77">
    <property type="entry name" value="TYROSINE RECOMBINASE XERC"/>
    <property type="match status" value="1"/>
</dbReference>
<sequence>MELIHKFLEYLSLEKNYSQHTLTAYQKDIQDFFHFLESEFSVDDPASVTHSYIRTWIVYLNGLGIANRSVNRKLTALKSFYNYLQKIEAVVKNPLSGQKSLKTSKKVIIPFSEREIESSLLIEDDAYTPFEQLRNKLIIHLLYATGIRQAELIGLKLQNVDFETSTIKVLGKRNKERIIPIYPEILEELKRYKEQRDAVGAEVFNFFITKRGRKLYGALVYRVINSYFSKVSTKEKKSPHVLRHSYATDLINQGADLNSVKELLGHSSLAATQVYTHNSLDKLKQVYNQAHPRSAKKK</sequence>
<dbReference type="GO" id="GO:0009037">
    <property type="term" value="F:tyrosine-based site-specific recombinase activity"/>
    <property type="evidence" value="ECO:0007669"/>
    <property type="project" value="UniProtKB-UniRule"/>
</dbReference>
<reference evidence="12 13" key="1">
    <citation type="submission" date="2016-02" db="EMBL/GenBank/DDBJ databases">
        <authorList>
            <person name="Wen L."/>
            <person name="He K."/>
            <person name="Yang H."/>
        </authorList>
    </citation>
    <scope>NUCLEOTIDE SEQUENCE [LARGE SCALE GENOMIC DNA]</scope>
    <source>
        <strain evidence="12 13">CZ1127</strain>
    </source>
</reference>
<dbReference type="PROSITE" id="PS51900">
    <property type="entry name" value="CB"/>
    <property type="match status" value="1"/>
</dbReference>
<dbReference type="InterPro" id="IPR010998">
    <property type="entry name" value="Integrase_recombinase_N"/>
</dbReference>
<dbReference type="STRING" id="1790137.AXE80_02225"/>
<evidence type="ECO:0000313" key="13">
    <source>
        <dbReference type="Proteomes" id="UP000092967"/>
    </source>
</evidence>
<feature type="active site" evidence="9">
    <location>
        <position position="240"/>
    </location>
</feature>
<keyword evidence="2 9" id="KW-0963">Cytoplasm</keyword>
<dbReference type="InterPro" id="IPR011010">
    <property type="entry name" value="DNA_brk_join_enz"/>
</dbReference>
<dbReference type="InterPro" id="IPR044068">
    <property type="entry name" value="CB"/>
</dbReference>
<feature type="active site" evidence="9">
    <location>
        <position position="243"/>
    </location>
</feature>
<dbReference type="InterPro" id="IPR004107">
    <property type="entry name" value="Integrase_SAM-like_N"/>
</dbReference>
<evidence type="ECO:0000259" key="11">
    <source>
        <dbReference type="PROSITE" id="PS51900"/>
    </source>
</evidence>
<dbReference type="Gene3D" id="1.10.150.130">
    <property type="match status" value="1"/>
</dbReference>
<dbReference type="Pfam" id="PF00589">
    <property type="entry name" value="Phage_integrase"/>
    <property type="match status" value="1"/>
</dbReference>
<feature type="domain" description="Tyr recombinase" evidence="10">
    <location>
        <begin position="106"/>
        <end position="288"/>
    </location>
</feature>
<gene>
    <name evidence="9" type="primary">xerC</name>
    <name evidence="12" type="ORF">AXE80_02225</name>
</gene>
<dbReference type="EMBL" id="CP014224">
    <property type="protein sequence ID" value="ANW95174.1"/>
    <property type="molecule type" value="Genomic_DNA"/>
</dbReference>
<evidence type="ECO:0000256" key="8">
    <source>
        <dbReference type="ARBA" id="ARBA00023306"/>
    </source>
</evidence>
<dbReference type="InterPro" id="IPR023009">
    <property type="entry name" value="Tyrosine_recombinase_XerC/XerD"/>
</dbReference>
<evidence type="ECO:0000256" key="4">
    <source>
        <dbReference type="ARBA" id="ARBA00022829"/>
    </source>
</evidence>
<dbReference type="InterPro" id="IPR013762">
    <property type="entry name" value="Integrase-like_cat_sf"/>
</dbReference>
<dbReference type="PANTHER" id="PTHR30349">
    <property type="entry name" value="PHAGE INTEGRASE-RELATED"/>
    <property type="match status" value="1"/>
</dbReference>
<evidence type="ECO:0000259" key="10">
    <source>
        <dbReference type="PROSITE" id="PS51898"/>
    </source>
</evidence>
<name>A0A1B1Y330_9FLAO</name>
<protein>
    <recommendedName>
        <fullName evidence="9">Tyrosine recombinase XerC</fullName>
    </recommendedName>
</protein>
<keyword evidence="6 9" id="KW-0238">DNA-binding</keyword>
<evidence type="ECO:0000256" key="3">
    <source>
        <dbReference type="ARBA" id="ARBA00022618"/>
    </source>
</evidence>
<dbReference type="Gene3D" id="1.10.443.10">
    <property type="entry name" value="Intergrase catalytic core"/>
    <property type="match status" value="1"/>
</dbReference>
<dbReference type="AlphaFoldDB" id="A0A1B1Y330"/>
<comment type="function">
    <text evidence="9">Site-specific tyrosine recombinase, which acts by catalyzing the cutting and rejoining of the recombining DNA molecules. The XerC-XerD complex is essential to convert dimers of the bacterial chromosome into monomers to permit their segregation at cell division. It also contributes to the segregational stability of plasmids.</text>
</comment>
<dbReference type="SUPFAM" id="SSF56349">
    <property type="entry name" value="DNA breaking-rejoining enzymes"/>
    <property type="match status" value="1"/>
</dbReference>
<evidence type="ECO:0000256" key="6">
    <source>
        <dbReference type="ARBA" id="ARBA00023125"/>
    </source>
</evidence>
<dbReference type="GO" id="GO:0003677">
    <property type="term" value="F:DNA binding"/>
    <property type="evidence" value="ECO:0007669"/>
    <property type="project" value="UniProtKB-UniRule"/>
</dbReference>
<comment type="subunit">
    <text evidence="9">Forms a cyclic heterotetrameric complex composed of two molecules of XerC and two molecules of XerD.</text>
</comment>
<accession>A0A1B1Y330</accession>
<dbReference type="HAMAP" id="MF_01808">
    <property type="entry name" value="Recomb_XerC_XerD"/>
    <property type="match status" value="1"/>
</dbReference>
<dbReference type="PROSITE" id="PS51898">
    <property type="entry name" value="TYR_RECOMBINASE"/>
    <property type="match status" value="1"/>
</dbReference>
<keyword evidence="8 9" id="KW-0131">Cell cycle</keyword>
<comment type="subcellular location">
    <subcellularLocation>
        <location evidence="1 9">Cytoplasm</location>
    </subcellularLocation>
</comment>
<dbReference type="KEGG" id="wfu:AXE80_02225"/>
<keyword evidence="5 9" id="KW-0229">DNA integration</keyword>
<proteinExistence type="inferred from homology"/>
<evidence type="ECO:0000256" key="7">
    <source>
        <dbReference type="ARBA" id="ARBA00023172"/>
    </source>
</evidence>
<evidence type="ECO:0000256" key="2">
    <source>
        <dbReference type="ARBA" id="ARBA00022490"/>
    </source>
</evidence>
<organism evidence="12 13">
    <name type="scientific">Wenyingzhuangia fucanilytica</name>
    <dbReference type="NCBI Taxonomy" id="1790137"/>
    <lineage>
        <taxon>Bacteria</taxon>
        <taxon>Pseudomonadati</taxon>
        <taxon>Bacteroidota</taxon>
        <taxon>Flavobacteriia</taxon>
        <taxon>Flavobacteriales</taxon>
        <taxon>Flavobacteriaceae</taxon>
        <taxon>Wenyingzhuangia</taxon>
    </lineage>
</organism>
<dbReference type="GO" id="GO:0051301">
    <property type="term" value="P:cell division"/>
    <property type="evidence" value="ECO:0007669"/>
    <property type="project" value="UniProtKB-KW"/>
</dbReference>
<keyword evidence="13" id="KW-1185">Reference proteome</keyword>
<dbReference type="GO" id="GO:0006313">
    <property type="term" value="P:DNA transposition"/>
    <property type="evidence" value="ECO:0007669"/>
    <property type="project" value="UniProtKB-UniRule"/>
</dbReference>
<dbReference type="GO" id="GO:0005737">
    <property type="term" value="C:cytoplasm"/>
    <property type="evidence" value="ECO:0007669"/>
    <property type="project" value="UniProtKB-SubCell"/>
</dbReference>
<dbReference type="GO" id="GO:0007059">
    <property type="term" value="P:chromosome segregation"/>
    <property type="evidence" value="ECO:0007669"/>
    <property type="project" value="UniProtKB-UniRule"/>
</dbReference>
<dbReference type="Proteomes" id="UP000092967">
    <property type="component" value="Chromosome"/>
</dbReference>
<feature type="active site" evidence="9">
    <location>
        <position position="172"/>
    </location>
</feature>
<evidence type="ECO:0000256" key="9">
    <source>
        <dbReference type="HAMAP-Rule" id="MF_01808"/>
    </source>
</evidence>
<dbReference type="InterPro" id="IPR050090">
    <property type="entry name" value="Tyrosine_recombinase_XerCD"/>
</dbReference>
<feature type="active site" evidence="9">
    <location>
        <position position="148"/>
    </location>
</feature>
<dbReference type="RefSeq" id="WP_068824279.1">
    <property type="nucleotide sequence ID" value="NZ_CP014224.1"/>
</dbReference>
<feature type="active site" description="O-(3'-phospho-DNA)-tyrosine intermediate" evidence="9">
    <location>
        <position position="275"/>
    </location>
</feature>
<feature type="domain" description="Core-binding (CB)" evidence="11">
    <location>
        <begin position="1"/>
        <end position="85"/>
    </location>
</feature>
<keyword evidence="7 9" id="KW-0233">DNA recombination</keyword>
<comment type="similarity">
    <text evidence="9">Belongs to the 'phage' integrase family. XerC subfamily.</text>
</comment>
<keyword evidence="4 9" id="KW-0159">Chromosome partition</keyword>
<evidence type="ECO:0000313" key="12">
    <source>
        <dbReference type="EMBL" id="ANW95174.1"/>
    </source>
</evidence>
<dbReference type="Pfam" id="PF02899">
    <property type="entry name" value="Phage_int_SAM_1"/>
    <property type="match status" value="1"/>
</dbReference>
<evidence type="ECO:0000256" key="5">
    <source>
        <dbReference type="ARBA" id="ARBA00022908"/>
    </source>
</evidence>
<evidence type="ECO:0000256" key="1">
    <source>
        <dbReference type="ARBA" id="ARBA00004496"/>
    </source>
</evidence>
<feature type="active site" evidence="9">
    <location>
        <position position="266"/>
    </location>
</feature>
<keyword evidence="3 9" id="KW-0132">Cell division</keyword>